<dbReference type="PANTHER" id="PTHR18934">
    <property type="entry name" value="ATP-DEPENDENT RNA HELICASE"/>
    <property type="match status" value="1"/>
</dbReference>
<feature type="compositionally biased region" description="Polar residues" evidence="6">
    <location>
        <begin position="1365"/>
        <end position="1377"/>
    </location>
</feature>
<dbReference type="InterPro" id="IPR011545">
    <property type="entry name" value="DEAD/DEAH_box_helicase_dom"/>
</dbReference>
<dbReference type="CDD" id="cd17917">
    <property type="entry name" value="DEXHc_RHA-like"/>
    <property type="match status" value="1"/>
</dbReference>
<evidence type="ECO:0000259" key="8">
    <source>
        <dbReference type="PROSITE" id="PS51194"/>
    </source>
</evidence>
<dbReference type="InterPro" id="IPR014001">
    <property type="entry name" value="Helicase_ATP-bd"/>
</dbReference>
<dbReference type="InterPro" id="IPR027417">
    <property type="entry name" value="P-loop_NTPase"/>
</dbReference>
<dbReference type="PROSITE" id="PS00690">
    <property type="entry name" value="DEAH_ATP_HELICASE"/>
    <property type="match status" value="1"/>
</dbReference>
<dbReference type="Pfam" id="PF00271">
    <property type="entry name" value="Helicase_C"/>
    <property type="match status" value="1"/>
</dbReference>
<dbReference type="InterPro" id="IPR048333">
    <property type="entry name" value="HA2_WH"/>
</dbReference>
<feature type="domain" description="Helicase ATP-binding" evidence="7">
    <location>
        <begin position="536"/>
        <end position="711"/>
    </location>
</feature>
<evidence type="ECO:0000256" key="4">
    <source>
        <dbReference type="ARBA" id="ARBA00022806"/>
    </source>
</evidence>
<dbReference type="EC" id="3.6.4.13" evidence="1"/>
<feature type="compositionally biased region" description="Polar residues" evidence="6">
    <location>
        <begin position="48"/>
        <end position="63"/>
    </location>
</feature>
<feature type="domain" description="Helicase C-terminal" evidence="8">
    <location>
        <begin position="822"/>
        <end position="996"/>
    </location>
</feature>
<dbReference type="GO" id="GO:0005524">
    <property type="term" value="F:ATP binding"/>
    <property type="evidence" value="ECO:0007669"/>
    <property type="project" value="UniProtKB-KW"/>
</dbReference>
<dbReference type="SUPFAM" id="SSF52540">
    <property type="entry name" value="P-loop containing nucleoside triphosphate hydrolases"/>
    <property type="match status" value="1"/>
</dbReference>
<dbReference type="SMART" id="SM00487">
    <property type="entry name" value="DEXDc"/>
    <property type="match status" value="1"/>
</dbReference>
<feature type="region of interest" description="Disordered" evidence="6">
    <location>
        <begin position="1360"/>
        <end position="1392"/>
    </location>
</feature>
<proteinExistence type="predicted"/>
<accession>A0AAN8MGA4</accession>
<sequence>MQGSFLSSFRRRAPLACHRFQLQILARSNLHRSLNSVATTQHSLCSYHSTQSKLPTKTRTSGNALFPTPNRSRKQPASRQTSPGTQKPKVSSTKDTGGLNLRHARERDHSNKSTRSGHKSDQQQPHDLHLYRTKSDYISEFRIPGGSEYSRLRSSPLDLLLDTGRFTKVSIFGSSSRAPKGNVVHHVRATGKMQIDDTANSFTGYGAAETQAAAQKVAWMHIACQIHQKIGREQFMGTTYDKGELTSEVLKKEKDSKLEVYEYCAAYNGIPEFHYRRVPRNRHHEIMIDFPPQNIKVVVRHRDIALGDTIACLLFKKQAEQWHAQNAESNLQVKNVFSLNSSNARQFLDICRNQGKIGKYDVAAPDDKISNVSGMHSLQALADGKPLGQMVHGTSKRVAETLAYFVAALKLRDAHPEIFTLFIEALRAGKGEVLKPVSPIWFRSRWDYLQPMVDTVNMVRRIGIPREYSDTKTSQENDATAKGRTFGWSPPSPAAIRIKSQELLDAYLAYNSDPSLEEMRMKRAGLPMNQHTTQVLDIVKNNPVSIIVGATGSGKTTQVPQILFEDAIKAGEGALCNIICTQPRRIAATSVSQRVAEERNEPLRKTIGYHVRFDSKVAAPNGSINFCTTGILLQQLRTNSEIALRGISHILIDEVHERDIQIDFLMVLLKRVMREREQKGLPPIKVVLMSATINTELFAQYFASARENGRPQDCPSLSVPGRTFPVAEYFLDEVQSMLRTHYSASDLKLLRDPDTKDYLESESKYKARVSPLQLTQESRNGNLVEDDSFIDWKRKSVVGDDGEVVVSNEKEDALTPCGLIATVVAHLAKTTATGDILVFLPGLAEIKLVDEMLRLNSPLGVDFQNSDAYQIDILHSSLPHNQMDVFHANAEGKRKIILSTNIAETSVTIPEVRYVVDSGKLREKRFEQASRITKLQCTWISKSNSKQRAGRAGRVRNGHYYALFTKERFTEFRPSGLPEILRSDLQEICLDIRAQGFKDPIAQFLSEAIEPPSPASIEAALSQLRGLGALEKDETLTNLGKVLATMPVEPSLGKMILLGVIFKCLDPMIILGAASGGRDLFVSSLERKKESQAVKKAFARGTGSDQMAVINAFREWRTRRDNESMFATARFTDESFLHRGALRVIDQTANQIEEILVTEGIIPYLSKTNRFKGEYGHPRLNENSASIPLIKALFLAGTYPNVAVALGGLGFRTMEENFAMIHPGSTNYSGRGQGQISLRDTIVSFGAKARSSDGRSTYMRDVTQNTVLNAMLFGGKPTQKTNMLLFDGWIPVSVSDERVLKVVLQFRLVLDKVLSYVFQNVSTRKSPNSEAAKVDEKLRDVVASGVLEVLEKYSEVHSPGPILSGRNTRSNMVTQPRSPLAVPSQRSFLRSR</sequence>
<dbReference type="PROSITE" id="PS51194">
    <property type="entry name" value="HELICASE_CTER"/>
    <property type="match status" value="1"/>
</dbReference>
<feature type="compositionally biased region" description="Basic and acidic residues" evidence="6">
    <location>
        <begin position="118"/>
        <end position="129"/>
    </location>
</feature>
<evidence type="ECO:0000313" key="9">
    <source>
        <dbReference type="EMBL" id="KAK6332210.1"/>
    </source>
</evidence>
<dbReference type="Proteomes" id="UP001313282">
    <property type="component" value="Unassembled WGS sequence"/>
</dbReference>
<comment type="caution">
    <text evidence="9">The sequence shown here is derived from an EMBL/GenBank/DDBJ whole genome shotgun (WGS) entry which is preliminary data.</text>
</comment>
<dbReference type="GO" id="GO:0003724">
    <property type="term" value="F:RNA helicase activity"/>
    <property type="evidence" value="ECO:0007669"/>
    <property type="project" value="UniProtKB-EC"/>
</dbReference>
<dbReference type="InterPro" id="IPR001650">
    <property type="entry name" value="Helicase_C-like"/>
</dbReference>
<keyword evidence="5" id="KW-0067">ATP-binding</keyword>
<dbReference type="InterPro" id="IPR002464">
    <property type="entry name" value="DNA/RNA_helicase_DEAH_CS"/>
</dbReference>
<evidence type="ECO:0000259" key="7">
    <source>
        <dbReference type="PROSITE" id="PS51192"/>
    </source>
</evidence>
<dbReference type="Pfam" id="PF04408">
    <property type="entry name" value="WHD_HA2"/>
    <property type="match status" value="1"/>
</dbReference>
<dbReference type="GO" id="GO:0016787">
    <property type="term" value="F:hydrolase activity"/>
    <property type="evidence" value="ECO:0007669"/>
    <property type="project" value="UniProtKB-KW"/>
</dbReference>
<dbReference type="Gene3D" id="3.40.50.300">
    <property type="entry name" value="P-loop containing nucleotide triphosphate hydrolases"/>
    <property type="match status" value="2"/>
</dbReference>
<keyword evidence="3" id="KW-0378">Hydrolase</keyword>
<organism evidence="9 10">
    <name type="scientific">Orbilia javanica</name>
    <dbReference type="NCBI Taxonomy" id="47235"/>
    <lineage>
        <taxon>Eukaryota</taxon>
        <taxon>Fungi</taxon>
        <taxon>Dikarya</taxon>
        <taxon>Ascomycota</taxon>
        <taxon>Pezizomycotina</taxon>
        <taxon>Orbiliomycetes</taxon>
        <taxon>Orbiliales</taxon>
        <taxon>Orbiliaceae</taxon>
        <taxon>Orbilia</taxon>
    </lineage>
</organism>
<dbReference type="CDD" id="cd18791">
    <property type="entry name" value="SF2_C_RHA"/>
    <property type="match status" value="1"/>
</dbReference>
<evidence type="ECO:0000313" key="10">
    <source>
        <dbReference type="Proteomes" id="UP001313282"/>
    </source>
</evidence>
<dbReference type="EMBL" id="JAVHNR010000010">
    <property type="protein sequence ID" value="KAK6332210.1"/>
    <property type="molecule type" value="Genomic_DNA"/>
</dbReference>
<keyword evidence="2" id="KW-0547">Nucleotide-binding</keyword>
<dbReference type="GO" id="GO:0003723">
    <property type="term" value="F:RNA binding"/>
    <property type="evidence" value="ECO:0007669"/>
    <property type="project" value="TreeGrafter"/>
</dbReference>
<keyword evidence="10" id="KW-1185">Reference proteome</keyword>
<feature type="region of interest" description="Disordered" evidence="6">
    <location>
        <begin position="48"/>
        <end position="129"/>
    </location>
</feature>
<reference evidence="9 10" key="1">
    <citation type="submission" date="2019-10" db="EMBL/GenBank/DDBJ databases">
        <authorList>
            <person name="Palmer J.M."/>
        </authorList>
    </citation>
    <scope>NUCLEOTIDE SEQUENCE [LARGE SCALE GENOMIC DNA]</scope>
    <source>
        <strain evidence="9 10">TWF718</strain>
    </source>
</reference>
<dbReference type="Pfam" id="PF00270">
    <property type="entry name" value="DEAD"/>
    <property type="match status" value="1"/>
</dbReference>
<feature type="compositionally biased region" description="Polar residues" evidence="6">
    <location>
        <begin position="77"/>
        <end position="95"/>
    </location>
</feature>
<keyword evidence="4 9" id="KW-0347">Helicase</keyword>
<evidence type="ECO:0000256" key="1">
    <source>
        <dbReference type="ARBA" id="ARBA00012552"/>
    </source>
</evidence>
<dbReference type="InterPro" id="IPR007502">
    <property type="entry name" value="Helicase-assoc_dom"/>
</dbReference>
<dbReference type="PANTHER" id="PTHR18934:SF203">
    <property type="entry name" value="ATP-DEPENDENT RNA HELICASE A"/>
    <property type="match status" value="1"/>
</dbReference>
<dbReference type="PROSITE" id="PS51192">
    <property type="entry name" value="HELICASE_ATP_BIND_1"/>
    <property type="match status" value="1"/>
</dbReference>
<dbReference type="GO" id="GO:1990904">
    <property type="term" value="C:ribonucleoprotein complex"/>
    <property type="evidence" value="ECO:0007669"/>
    <property type="project" value="UniProtKB-ARBA"/>
</dbReference>
<evidence type="ECO:0000256" key="5">
    <source>
        <dbReference type="ARBA" id="ARBA00022840"/>
    </source>
</evidence>
<name>A0AAN8MGA4_9PEZI</name>
<gene>
    <name evidence="9" type="primary">DHX9</name>
    <name evidence="9" type="ORF">TWF718_002735</name>
</gene>
<dbReference type="Gene3D" id="1.20.120.1080">
    <property type="match status" value="1"/>
</dbReference>
<dbReference type="SMART" id="SM00847">
    <property type="entry name" value="HA2"/>
    <property type="match status" value="1"/>
</dbReference>
<evidence type="ECO:0000256" key="2">
    <source>
        <dbReference type="ARBA" id="ARBA00022741"/>
    </source>
</evidence>
<dbReference type="FunFam" id="1.20.120.1080:FF:000002">
    <property type="entry name" value="Putative ATP-dependent RNA helicase DHX36"/>
    <property type="match status" value="1"/>
</dbReference>
<evidence type="ECO:0000256" key="6">
    <source>
        <dbReference type="SAM" id="MobiDB-lite"/>
    </source>
</evidence>
<protein>
    <recommendedName>
        <fullName evidence="1">RNA helicase</fullName>
        <ecNumber evidence="1">3.6.4.13</ecNumber>
    </recommendedName>
</protein>
<dbReference type="Pfam" id="PF21010">
    <property type="entry name" value="HA2_C"/>
    <property type="match status" value="1"/>
</dbReference>
<evidence type="ECO:0000256" key="3">
    <source>
        <dbReference type="ARBA" id="ARBA00022801"/>
    </source>
</evidence>
<dbReference type="SMART" id="SM00490">
    <property type="entry name" value="HELICc"/>
    <property type="match status" value="1"/>
</dbReference>